<dbReference type="AlphaFoldDB" id="A0A9P4R7I3"/>
<keyword evidence="2" id="KW-1185">Reference proteome</keyword>
<evidence type="ECO:0000313" key="1">
    <source>
        <dbReference type="EMBL" id="KAF2738187.1"/>
    </source>
</evidence>
<organism evidence="1 2">
    <name type="scientific">Polyplosphaeria fusca</name>
    <dbReference type="NCBI Taxonomy" id="682080"/>
    <lineage>
        <taxon>Eukaryota</taxon>
        <taxon>Fungi</taxon>
        <taxon>Dikarya</taxon>
        <taxon>Ascomycota</taxon>
        <taxon>Pezizomycotina</taxon>
        <taxon>Dothideomycetes</taxon>
        <taxon>Pleosporomycetidae</taxon>
        <taxon>Pleosporales</taxon>
        <taxon>Tetraplosphaeriaceae</taxon>
        <taxon>Polyplosphaeria</taxon>
    </lineage>
</organism>
<proteinExistence type="predicted"/>
<sequence>MVLAPLRQSGTFLVKPSSWPLATTSLAASKSARIAMSVFADSDKMLGKSRSLKPRHRGPVASARFDLQERFRLEACLPAPLSAALTHTVPGRRLAHHMGRRLGDSSFISPRGVRTHHWTALMHLKHRHTHSLAGKGMRQNVGPIAILYRQLAGDPICLTLETNLLVGDPKQFSSMHEAHAPN</sequence>
<gene>
    <name evidence="1" type="ORF">EJ04DRAFT_72963</name>
</gene>
<dbReference type="Proteomes" id="UP000799444">
    <property type="component" value="Unassembled WGS sequence"/>
</dbReference>
<comment type="caution">
    <text evidence="1">The sequence shown here is derived from an EMBL/GenBank/DDBJ whole genome shotgun (WGS) entry which is preliminary data.</text>
</comment>
<evidence type="ECO:0000313" key="2">
    <source>
        <dbReference type="Proteomes" id="UP000799444"/>
    </source>
</evidence>
<dbReference type="EMBL" id="ML996111">
    <property type="protein sequence ID" value="KAF2738187.1"/>
    <property type="molecule type" value="Genomic_DNA"/>
</dbReference>
<name>A0A9P4R7I3_9PLEO</name>
<protein>
    <submittedName>
        <fullName evidence="1">Uncharacterized protein</fullName>
    </submittedName>
</protein>
<accession>A0A9P4R7I3</accession>
<reference evidence="1" key="1">
    <citation type="journal article" date="2020" name="Stud. Mycol.">
        <title>101 Dothideomycetes genomes: a test case for predicting lifestyles and emergence of pathogens.</title>
        <authorList>
            <person name="Haridas S."/>
            <person name="Albert R."/>
            <person name="Binder M."/>
            <person name="Bloem J."/>
            <person name="Labutti K."/>
            <person name="Salamov A."/>
            <person name="Andreopoulos B."/>
            <person name="Baker S."/>
            <person name="Barry K."/>
            <person name="Bills G."/>
            <person name="Bluhm B."/>
            <person name="Cannon C."/>
            <person name="Castanera R."/>
            <person name="Culley D."/>
            <person name="Daum C."/>
            <person name="Ezra D."/>
            <person name="Gonzalez J."/>
            <person name="Henrissat B."/>
            <person name="Kuo A."/>
            <person name="Liang C."/>
            <person name="Lipzen A."/>
            <person name="Lutzoni F."/>
            <person name="Magnuson J."/>
            <person name="Mondo S."/>
            <person name="Nolan M."/>
            <person name="Ohm R."/>
            <person name="Pangilinan J."/>
            <person name="Park H.-J."/>
            <person name="Ramirez L."/>
            <person name="Alfaro M."/>
            <person name="Sun H."/>
            <person name="Tritt A."/>
            <person name="Yoshinaga Y."/>
            <person name="Zwiers L.-H."/>
            <person name="Turgeon B."/>
            <person name="Goodwin S."/>
            <person name="Spatafora J."/>
            <person name="Crous P."/>
            <person name="Grigoriev I."/>
        </authorList>
    </citation>
    <scope>NUCLEOTIDE SEQUENCE</scope>
    <source>
        <strain evidence="1">CBS 125425</strain>
    </source>
</reference>